<protein>
    <submittedName>
        <fullName evidence="1">Uncharacterized protein</fullName>
    </submittedName>
</protein>
<proteinExistence type="predicted"/>
<dbReference type="KEGG" id="fcy:FRACYDRAFT_251180"/>
<dbReference type="EMBL" id="KV784386">
    <property type="protein sequence ID" value="OEU07373.1"/>
    <property type="molecule type" value="Genomic_DNA"/>
</dbReference>
<keyword evidence="2" id="KW-1185">Reference proteome</keyword>
<dbReference type="Proteomes" id="UP000095751">
    <property type="component" value="Unassembled WGS sequence"/>
</dbReference>
<dbReference type="InParanoid" id="A0A1E7EPA0"/>
<sequence>MNLTDYCGDNDDDEDLTQNVLIKFVLILRHFGNLYIQRTPATIMIPLSNLAGIYPHYNSTSSRITGSHHLCGMAQGSLFALEELFVRGKNNSSSSSSSNSST</sequence>
<gene>
    <name evidence="1" type="ORF">FRACYDRAFT_251180</name>
</gene>
<dbReference type="AlphaFoldDB" id="A0A1E7EPA0"/>
<reference evidence="1 2" key="1">
    <citation type="submission" date="2016-09" db="EMBL/GenBank/DDBJ databases">
        <title>Extensive genetic diversity and differential bi-allelic expression allows diatom success in the polar Southern Ocean.</title>
        <authorList>
            <consortium name="DOE Joint Genome Institute"/>
            <person name="Mock T."/>
            <person name="Otillar R.P."/>
            <person name="Strauss J."/>
            <person name="Dupont C."/>
            <person name="Frickenhaus S."/>
            <person name="Maumus F."/>
            <person name="Mcmullan M."/>
            <person name="Sanges R."/>
            <person name="Schmutz J."/>
            <person name="Toseland A."/>
            <person name="Valas R."/>
            <person name="Veluchamy A."/>
            <person name="Ward B.J."/>
            <person name="Allen A."/>
            <person name="Barry K."/>
            <person name="Falciatore A."/>
            <person name="Ferrante M."/>
            <person name="Fortunato A.E."/>
            <person name="Gloeckner G."/>
            <person name="Gruber A."/>
            <person name="Hipkin R."/>
            <person name="Janech M."/>
            <person name="Kroth P."/>
            <person name="Leese F."/>
            <person name="Lindquist E."/>
            <person name="Lyon B.R."/>
            <person name="Martin J."/>
            <person name="Mayer C."/>
            <person name="Parker M."/>
            <person name="Quesneville H."/>
            <person name="Raymond J."/>
            <person name="Uhlig C."/>
            <person name="Valentin K.U."/>
            <person name="Worden A.Z."/>
            <person name="Armbrust E.V."/>
            <person name="Bowler C."/>
            <person name="Green B."/>
            <person name="Moulton V."/>
            <person name="Van Oosterhout C."/>
            <person name="Grigoriev I."/>
        </authorList>
    </citation>
    <scope>NUCLEOTIDE SEQUENCE [LARGE SCALE GENOMIC DNA]</scope>
    <source>
        <strain evidence="1 2">CCMP1102</strain>
    </source>
</reference>
<accession>A0A1E7EPA0</accession>
<dbReference type="OrthoDB" id="447842at2759"/>
<organism evidence="1 2">
    <name type="scientific">Fragilariopsis cylindrus CCMP1102</name>
    <dbReference type="NCBI Taxonomy" id="635003"/>
    <lineage>
        <taxon>Eukaryota</taxon>
        <taxon>Sar</taxon>
        <taxon>Stramenopiles</taxon>
        <taxon>Ochrophyta</taxon>
        <taxon>Bacillariophyta</taxon>
        <taxon>Bacillariophyceae</taxon>
        <taxon>Bacillariophycidae</taxon>
        <taxon>Bacillariales</taxon>
        <taxon>Bacillariaceae</taxon>
        <taxon>Fragilariopsis</taxon>
    </lineage>
</organism>
<evidence type="ECO:0000313" key="1">
    <source>
        <dbReference type="EMBL" id="OEU07373.1"/>
    </source>
</evidence>
<evidence type="ECO:0000313" key="2">
    <source>
        <dbReference type="Proteomes" id="UP000095751"/>
    </source>
</evidence>
<name>A0A1E7EPA0_9STRA</name>